<evidence type="ECO:0000259" key="6">
    <source>
        <dbReference type="Pfam" id="PF00590"/>
    </source>
</evidence>
<evidence type="ECO:0000313" key="8">
    <source>
        <dbReference type="Proteomes" id="UP001056429"/>
    </source>
</evidence>
<dbReference type="GO" id="GO:0009236">
    <property type="term" value="P:cobalamin biosynthetic process"/>
    <property type="evidence" value="ECO:0007669"/>
    <property type="project" value="UniProtKB-KW"/>
</dbReference>
<dbReference type="Gene3D" id="3.40.1010.10">
    <property type="entry name" value="Cobalt-precorrin-4 Transmethylase, Domain 1"/>
    <property type="match status" value="1"/>
</dbReference>
<protein>
    <submittedName>
        <fullName evidence="7">Precorrin-6y C5,15-methyltransferase (Decarboxylating) subunit CbiE</fullName>
    </submittedName>
</protein>
<organism evidence="7 8">
    <name type="scientific">Oceanirhabdus seepicola</name>
    <dbReference type="NCBI Taxonomy" id="2828781"/>
    <lineage>
        <taxon>Bacteria</taxon>
        <taxon>Bacillati</taxon>
        <taxon>Bacillota</taxon>
        <taxon>Clostridia</taxon>
        <taxon>Eubacteriales</taxon>
        <taxon>Clostridiaceae</taxon>
        <taxon>Oceanirhabdus</taxon>
    </lineage>
</organism>
<dbReference type="InterPro" id="IPR000878">
    <property type="entry name" value="4pyrrol_Mease"/>
</dbReference>
<evidence type="ECO:0000256" key="5">
    <source>
        <dbReference type="ARBA" id="ARBA00022691"/>
    </source>
</evidence>
<keyword evidence="8" id="KW-1185">Reference proteome</keyword>
<accession>A0A9J6P1C7</accession>
<dbReference type="InterPro" id="IPR035996">
    <property type="entry name" value="4pyrrol_Methylase_sf"/>
</dbReference>
<dbReference type="CDD" id="cd11644">
    <property type="entry name" value="Precorrin-6Y-MT"/>
    <property type="match status" value="1"/>
</dbReference>
<keyword evidence="4" id="KW-0808">Transferase</keyword>
<dbReference type="NCBIfam" id="TIGR02467">
    <property type="entry name" value="CbiE"/>
    <property type="match status" value="1"/>
</dbReference>
<evidence type="ECO:0000256" key="4">
    <source>
        <dbReference type="ARBA" id="ARBA00022679"/>
    </source>
</evidence>
<dbReference type="GO" id="GO:0008276">
    <property type="term" value="F:protein methyltransferase activity"/>
    <property type="evidence" value="ECO:0007669"/>
    <property type="project" value="InterPro"/>
</dbReference>
<dbReference type="PANTHER" id="PTHR43182:SF1">
    <property type="entry name" value="COBALT-PRECORRIN-7 C(5)-METHYLTRANSFERASE"/>
    <property type="match status" value="1"/>
</dbReference>
<proteinExistence type="predicted"/>
<dbReference type="InterPro" id="IPR050714">
    <property type="entry name" value="Cobalamin_biosynth_MTase"/>
</dbReference>
<evidence type="ECO:0000313" key="7">
    <source>
        <dbReference type="EMBL" id="MCM1990538.1"/>
    </source>
</evidence>
<evidence type="ECO:0000256" key="2">
    <source>
        <dbReference type="ARBA" id="ARBA00022573"/>
    </source>
</evidence>
<dbReference type="RefSeq" id="WP_250859579.1">
    <property type="nucleotide sequence ID" value="NZ_JAGSOJ010000002.1"/>
</dbReference>
<keyword evidence="2" id="KW-0169">Cobalamin biosynthesis</keyword>
<evidence type="ECO:0000256" key="1">
    <source>
        <dbReference type="ARBA" id="ARBA00004953"/>
    </source>
</evidence>
<name>A0A9J6P1C7_9CLOT</name>
<dbReference type="Proteomes" id="UP001056429">
    <property type="component" value="Unassembled WGS sequence"/>
</dbReference>
<evidence type="ECO:0000256" key="3">
    <source>
        <dbReference type="ARBA" id="ARBA00022603"/>
    </source>
</evidence>
<reference evidence="7" key="1">
    <citation type="journal article" date="2021" name="mSystems">
        <title>Bacteria and Archaea Synergistically Convert Glycine Betaine to Biogenic Methane in the Formosa Cold Seep of the South China Sea.</title>
        <authorList>
            <person name="Li L."/>
            <person name="Zhang W."/>
            <person name="Zhang S."/>
            <person name="Song L."/>
            <person name="Sun Q."/>
            <person name="Zhang H."/>
            <person name="Xiang H."/>
            <person name="Dong X."/>
        </authorList>
    </citation>
    <scope>NUCLEOTIDE SEQUENCE</scope>
    <source>
        <strain evidence="7">ZWT</strain>
    </source>
</reference>
<dbReference type="InterPro" id="IPR014776">
    <property type="entry name" value="4pyrrole_Mease_sub2"/>
</dbReference>
<keyword evidence="3" id="KW-0489">Methyltransferase</keyword>
<dbReference type="SUPFAM" id="SSF53790">
    <property type="entry name" value="Tetrapyrrole methylase"/>
    <property type="match status" value="1"/>
</dbReference>
<dbReference type="AlphaFoldDB" id="A0A9J6P1C7"/>
<dbReference type="GO" id="GO:0032259">
    <property type="term" value="P:methylation"/>
    <property type="evidence" value="ECO:0007669"/>
    <property type="project" value="UniProtKB-KW"/>
</dbReference>
<keyword evidence="5" id="KW-0949">S-adenosyl-L-methionine</keyword>
<dbReference type="Gene3D" id="3.30.950.10">
    <property type="entry name" value="Methyltransferase, Cobalt-precorrin-4 Transmethylase, Domain 2"/>
    <property type="match status" value="1"/>
</dbReference>
<dbReference type="InterPro" id="IPR012818">
    <property type="entry name" value="CbiE"/>
</dbReference>
<sequence>MVTIVGIGPGAREYIIPLAIDVLKESDVILGFERALKSIDFIDKNKKCVTSISSILEEVKGYQGNAAIVASGDPCFYGISDYLKRNMDEEIRIIPGISSFQYLASKKALPWHNAHVSSMHGRENNFIQCVQEKETSFWLTGKKNTPEMLCKELFNNEIMCKVIVGENLSYEDEKITEGSPEELMNKEFSWLSVVVVRRKV</sequence>
<reference evidence="7" key="2">
    <citation type="submission" date="2021-04" db="EMBL/GenBank/DDBJ databases">
        <authorList>
            <person name="Dong X."/>
        </authorList>
    </citation>
    <scope>NUCLEOTIDE SEQUENCE</scope>
    <source>
        <strain evidence="7">ZWT</strain>
    </source>
</reference>
<comment type="caution">
    <text evidence="7">The sequence shown here is derived from an EMBL/GenBank/DDBJ whole genome shotgun (WGS) entry which is preliminary data.</text>
</comment>
<feature type="domain" description="Tetrapyrrole methylase" evidence="6">
    <location>
        <begin position="1"/>
        <end position="183"/>
    </location>
</feature>
<dbReference type="Pfam" id="PF00590">
    <property type="entry name" value="TP_methylase"/>
    <property type="match status" value="1"/>
</dbReference>
<dbReference type="InterPro" id="IPR014777">
    <property type="entry name" value="4pyrrole_Mease_sub1"/>
</dbReference>
<comment type="pathway">
    <text evidence="1">Cofactor biosynthesis; adenosylcobalamin biosynthesis.</text>
</comment>
<gene>
    <name evidence="7" type="primary">cbiE</name>
    <name evidence="7" type="ORF">KDK92_12470</name>
</gene>
<dbReference type="EMBL" id="JAGSOJ010000002">
    <property type="protein sequence ID" value="MCM1990538.1"/>
    <property type="molecule type" value="Genomic_DNA"/>
</dbReference>
<dbReference type="PANTHER" id="PTHR43182">
    <property type="entry name" value="COBALT-PRECORRIN-6B C(15)-METHYLTRANSFERASE (DECARBOXYLATING)"/>
    <property type="match status" value="1"/>
</dbReference>